<comment type="caution">
    <text evidence="1">The sequence shown here is derived from an EMBL/GenBank/DDBJ whole genome shotgun (WGS) entry which is preliminary data.</text>
</comment>
<keyword evidence="2" id="KW-1185">Reference proteome</keyword>
<evidence type="ECO:0000313" key="2">
    <source>
        <dbReference type="Proteomes" id="UP000325315"/>
    </source>
</evidence>
<proteinExistence type="predicted"/>
<dbReference type="AlphaFoldDB" id="A0A5B6VGN1"/>
<accession>A0A5B6VGN1</accession>
<name>A0A5B6VGN1_9ROSI</name>
<organism evidence="1 2">
    <name type="scientific">Gossypium australe</name>
    <dbReference type="NCBI Taxonomy" id="47621"/>
    <lineage>
        <taxon>Eukaryota</taxon>
        <taxon>Viridiplantae</taxon>
        <taxon>Streptophyta</taxon>
        <taxon>Embryophyta</taxon>
        <taxon>Tracheophyta</taxon>
        <taxon>Spermatophyta</taxon>
        <taxon>Magnoliopsida</taxon>
        <taxon>eudicotyledons</taxon>
        <taxon>Gunneridae</taxon>
        <taxon>Pentapetalae</taxon>
        <taxon>rosids</taxon>
        <taxon>malvids</taxon>
        <taxon>Malvales</taxon>
        <taxon>Malvaceae</taxon>
        <taxon>Malvoideae</taxon>
        <taxon>Gossypium</taxon>
    </lineage>
</organism>
<dbReference type="EMBL" id="SMMG02000006">
    <property type="protein sequence ID" value="KAA3468293.1"/>
    <property type="molecule type" value="Genomic_DNA"/>
</dbReference>
<dbReference type="Proteomes" id="UP000325315">
    <property type="component" value="Unassembled WGS sequence"/>
</dbReference>
<sequence>MAVGKGREGHGGAMVAKIMADMNGIDQMKSSKTDGSEIPLITLNLCHCYSNLKPPLPPLLSPS</sequence>
<reference evidence="2" key="1">
    <citation type="journal article" date="2019" name="Plant Biotechnol. J.">
        <title>Genome sequencing of the Australian wild diploid species Gossypium australe highlights disease resistance and delayed gland morphogenesis.</title>
        <authorList>
            <person name="Cai Y."/>
            <person name="Cai X."/>
            <person name="Wang Q."/>
            <person name="Wang P."/>
            <person name="Zhang Y."/>
            <person name="Cai C."/>
            <person name="Xu Y."/>
            <person name="Wang K."/>
            <person name="Zhou Z."/>
            <person name="Wang C."/>
            <person name="Geng S."/>
            <person name="Li B."/>
            <person name="Dong Q."/>
            <person name="Hou Y."/>
            <person name="Wang H."/>
            <person name="Ai P."/>
            <person name="Liu Z."/>
            <person name="Yi F."/>
            <person name="Sun M."/>
            <person name="An G."/>
            <person name="Cheng J."/>
            <person name="Zhang Y."/>
            <person name="Shi Q."/>
            <person name="Xie Y."/>
            <person name="Shi X."/>
            <person name="Chang Y."/>
            <person name="Huang F."/>
            <person name="Chen Y."/>
            <person name="Hong S."/>
            <person name="Mi L."/>
            <person name="Sun Q."/>
            <person name="Zhang L."/>
            <person name="Zhou B."/>
            <person name="Peng R."/>
            <person name="Zhang X."/>
            <person name="Liu F."/>
        </authorList>
    </citation>
    <scope>NUCLEOTIDE SEQUENCE [LARGE SCALE GENOMIC DNA]</scope>
    <source>
        <strain evidence="2">cv. PA1801</strain>
    </source>
</reference>
<evidence type="ECO:0000313" key="1">
    <source>
        <dbReference type="EMBL" id="KAA3468293.1"/>
    </source>
</evidence>
<gene>
    <name evidence="1" type="ORF">EPI10_014200</name>
</gene>
<protein>
    <submittedName>
        <fullName evidence="1">Uncharacterized protein</fullName>
    </submittedName>
</protein>